<dbReference type="KEGG" id="mbet:N8K70_03940"/>
<dbReference type="RefSeq" id="WP_317140313.1">
    <property type="nucleotide sequence ID" value="NZ_CP118157.1"/>
</dbReference>
<evidence type="ECO:0000256" key="1">
    <source>
        <dbReference type="SAM" id="MobiDB-lite"/>
    </source>
</evidence>
<keyword evidence="3" id="KW-1185">Reference proteome</keyword>
<reference evidence="2 3" key="1">
    <citation type="submission" date="2023-02" db="EMBL/GenBank/DDBJ databases">
        <title>Microbacterium betulae sp. nov., isolated from birch wood.</title>
        <authorList>
            <person name="Pasciak M."/>
            <person name="Pawlik K.J."/>
            <person name="Martynowski D."/>
            <person name="Laczmanski L."/>
            <person name="Ciekot J."/>
            <person name="Szponar B."/>
            <person name="Wojcik-Fatla A."/>
            <person name="Mackiewicz B."/>
            <person name="Farian E."/>
            <person name="Cholewa G."/>
            <person name="Cholewa A."/>
            <person name="Dutkiewicz J."/>
        </authorList>
    </citation>
    <scope>NUCLEOTIDE SEQUENCE [LARGE SCALE GENOMIC DNA]</scope>
    <source>
        <strain evidence="2 3">AB</strain>
    </source>
</reference>
<sequence>MGTTSQAIVSASLDGKSIGIWDTRSGGESTAEISKYRPGGTKQQVVDAGRPDISDVTISRRWTVDRDVDIEKQLRNRVGVGVLTITEQPTDVDGIAFGKPRTWTGRVSSVTAGDVDSNSDDVRMITVTAVVWATA</sequence>
<proteinExistence type="predicted"/>
<protein>
    <submittedName>
        <fullName evidence="2">Uncharacterized protein</fullName>
    </submittedName>
</protein>
<dbReference type="EMBL" id="CP118157">
    <property type="protein sequence ID" value="WOF23842.1"/>
    <property type="molecule type" value="Genomic_DNA"/>
</dbReference>
<evidence type="ECO:0000313" key="3">
    <source>
        <dbReference type="Proteomes" id="UP001305498"/>
    </source>
</evidence>
<evidence type="ECO:0000313" key="2">
    <source>
        <dbReference type="EMBL" id="WOF23842.1"/>
    </source>
</evidence>
<organism evidence="2 3">
    <name type="scientific">Microbacterium betulae</name>
    <dbReference type="NCBI Taxonomy" id="2981139"/>
    <lineage>
        <taxon>Bacteria</taxon>
        <taxon>Bacillati</taxon>
        <taxon>Actinomycetota</taxon>
        <taxon>Actinomycetes</taxon>
        <taxon>Micrococcales</taxon>
        <taxon>Microbacteriaceae</taxon>
        <taxon>Microbacterium</taxon>
    </lineage>
</organism>
<feature type="region of interest" description="Disordered" evidence="1">
    <location>
        <begin position="26"/>
        <end position="47"/>
    </location>
</feature>
<name>A0AA97FLX0_9MICO</name>
<gene>
    <name evidence="2" type="ORF">N8K70_03940</name>
</gene>
<dbReference type="Proteomes" id="UP001305498">
    <property type="component" value="Chromosome"/>
</dbReference>
<accession>A0AA97FLX0</accession>
<dbReference type="AlphaFoldDB" id="A0AA97FLX0"/>